<evidence type="ECO:0000256" key="2">
    <source>
        <dbReference type="ARBA" id="ARBA00022553"/>
    </source>
</evidence>
<keyword evidence="6" id="KW-1003">Cell membrane</keyword>
<dbReference type="PANTHER" id="PTHR36118">
    <property type="entry name" value="ION-TRANSLOCATING OXIDOREDUCTASE COMPLEX SUBUNIT G"/>
    <property type="match status" value="1"/>
</dbReference>
<dbReference type="EMBL" id="SJPJ01000001">
    <property type="protein sequence ID" value="TWT79039.1"/>
    <property type="molecule type" value="Genomic_DNA"/>
</dbReference>
<dbReference type="RefSeq" id="WP_146394266.1">
    <property type="nucleotide sequence ID" value="NZ_SJPJ01000001.1"/>
</dbReference>
<evidence type="ECO:0000313" key="10">
    <source>
        <dbReference type="Proteomes" id="UP000315010"/>
    </source>
</evidence>
<evidence type="ECO:0000256" key="6">
    <source>
        <dbReference type="HAMAP-Rule" id="MF_00479"/>
    </source>
</evidence>
<dbReference type="InterPro" id="IPR007329">
    <property type="entry name" value="FMN-bd"/>
</dbReference>
<evidence type="ECO:0000256" key="5">
    <source>
        <dbReference type="ARBA" id="ARBA00022982"/>
    </source>
</evidence>
<proteinExistence type="inferred from homology"/>
<protein>
    <recommendedName>
        <fullName evidence="6">Ion-translocating oxidoreductase complex subunit G</fullName>
        <ecNumber evidence="6">7.-.-.-</ecNumber>
    </recommendedName>
    <alternativeName>
        <fullName evidence="6">Rnf electron transport complex subunit G</fullName>
    </alternativeName>
</protein>
<feature type="transmembrane region" description="Helical" evidence="7">
    <location>
        <begin position="18"/>
        <end position="39"/>
    </location>
</feature>
<keyword evidence="6" id="KW-1278">Translocase</keyword>
<keyword evidence="6 7" id="KW-0812">Transmembrane</keyword>
<feature type="modified residue" description="FMN phosphoryl threonine" evidence="6">
    <location>
        <position position="195"/>
    </location>
</feature>
<keyword evidence="10" id="KW-1185">Reference proteome</keyword>
<dbReference type="Proteomes" id="UP000315010">
    <property type="component" value="Unassembled WGS sequence"/>
</dbReference>
<comment type="cofactor">
    <cofactor evidence="6">
        <name>FMN</name>
        <dbReference type="ChEBI" id="CHEBI:58210"/>
    </cofactor>
</comment>
<dbReference type="PANTHER" id="PTHR36118:SF1">
    <property type="entry name" value="ION-TRANSLOCATING OXIDOREDUCTASE COMPLEX SUBUNIT G"/>
    <property type="match status" value="1"/>
</dbReference>
<comment type="similarity">
    <text evidence="6">Belongs to the RnfG family.</text>
</comment>
<organism evidence="9 10">
    <name type="scientific">Novipirellula herctigrandis</name>
    <dbReference type="NCBI Taxonomy" id="2527986"/>
    <lineage>
        <taxon>Bacteria</taxon>
        <taxon>Pseudomonadati</taxon>
        <taxon>Planctomycetota</taxon>
        <taxon>Planctomycetia</taxon>
        <taxon>Pirellulales</taxon>
        <taxon>Pirellulaceae</taxon>
        <taxon>Novipirellula</taxon>
    </lineage>
</organism>
<dbReference type="GO" id="GO:0005886">
    <property type="term" value="C:plasma membrane"/>
    <property type="evidence" value="ECO:0007669"/>
    <property type="project" value="UniProtKB-SubCell"/>
</dbReference>
<gene>
    <name evidence="6 9" type="primary">rnfG</name>
    <name evidence="9" type="ORF">CA13_04360</name>
</gene>
<sequence>MSDTETKAPEGDSSAGKIYGVVLSVGVVCSLLIVSTYEFTKPIIQRNKIAARELAILDVIPAAVSSEAYLLDEASGEFQAAGEGVEDANLVFAGYNAEGELVGLALGARGMGYQDYIQVLYGYSPQQQAIVGMSVLESRETPGLGDRIQTDANFTANFEKLDVTVEGDKLAHPIEFVKPGEKSEPWQIDGISGATISSRATADMLHESTGEWIPKVHKRTNDFRGEE</sequence>
<evidence type="ECO:0000256" key="3">
    <source>
        <dbReference type="ARBA" id="ARBA00022630"/>
    </source>
</evidence>
<name>A0A5C5YVF0_9BACT</name>
<keyword evidence="2 6" id="KW-0597">Phosphoprotein</keyword>
<evidence type="ECO:0000259" key="8">
    <source>
        <dbReference type="SMART" id="SM00900"/>
    </source>
</evidence>
<keyword evidence="3 6" id="KW-0285">Flavoprotein</keyword>
<evidence type="ECO:0000313" key="9">
    <source>
        <dbReference type="EMBL" id="TWT79039.1"/>
    </source>
</evidence>
<dbReference type="OrthoDB" id="9794010at2"/>
<comment type="function">
    <text evidence="6">Part of a membrane-bound complex that couples electron transfer with translocation of ions across the membrane.</text>
</comment>
<accession>A0A5C5YVF0</accession>
<evidence type="ECO:0000256" key="7">
    <source>
        <dbReference type="SAM" id="Phobius"/>
    </source>
</evidence>
<keyword evidence="1 6" id="KW-0813">Transport</keyword>
<reference evidence="9 10" key="1">
    <citation type="submission" date="2019-02" db="EMBL/GenBank/DDBJ databases">
        <title>Deep-cultivation of Planctomycetes and their phenomic and genomic characterization uncovers novel biology.</title>
        <authorList>
            <person name="Wiegand S."/>
            <person name="Jogler M."/>
            <person name="Boedeker C."/>
            <person name="Pinto D."/>
            <person name="Vollmers J."/>
            <person name="Rivas-Marin E."/>
            <person name="Kohn T."/>
            <person name="Peeters S.H."/>
            <person name="Heuer A."/>
            <person name="Rast P."/>
            <person name="Oberbeckmann S."/>
            <person name="Bunk B."/>
            <person name="Jeske O."/>
            <person name="Meyerdierks A."/>
            <person name="Storesund J.E."/>
            <person name="Kallscheuer N."/>
            <person name="Luecker S."/>
            <person name="Lage O.M."/>
            <person name="Pohl T."/>
            <person name="Merkel B.J."/>
            <person name="Hornburger P."/>
            <person name="Mueller R.-W."/>
            <person name="Bruemmer F."/>
            <person name="Labrenz M."/>
            <person name="Spormann A.M."/>
            <person name="Op Den Camp H."/>
            <person name="Overmann J."/>
            <person name="Amann R."/>
            <person name="Jetten M.S.M."/>
            <person name="Mascher T."/>
            <person name="Medema M.H."/>
            <person name="Devos D.P."/>
            <person name="Kaster A.-K."/>
            <person name="Ovreas L."/>
            <person name="Rohde M."/>
            <person name="Galperin M.Y."/>
            <person name="Jogler C."/>
        </authorList>
    </citation>
    <scope>NUCLEOTIDE SEQUENCE [LARGE SCALE GENOMIC DNA]</scope>
    <source>
        <strain evidence="9 10">CA13</strain>
    </source>
</reference>
<dbReference type="GO" id="GO:0010181">
    <property type="term" value="F:FMN binding"/>
    <property type="evidence" value="ECO:0007669"/>
    <property type="project" value="InterPro"/>
</dbReference>
<dbReference type="GO" id="GO:0022900">
    <property type="term" value="P:electron transport chain"/>
    <property type="evidence" value="ECO:0007669"/>
    <property type="project" value="UniProtKB-UniRule"/>
</dbReference>
<evidence type="ECO:0000256" key="1">
    <source>
        <dbReference type="ARBA" id="ARBA00022448"/>
    </source>
</evidence>
<comment type="caution">
    <text evidence="9">The sequence shown here is derived from an EMBL/GenBank/DDBJ whole genome shotgun (WGS) entry which is preliminary data.</text>
</comment>
<dbReference type="EC" id="7.-.-.-" evidence="6"/>
<keyword evidence="6 7" id="KW-0472">Membrane</keyword>
<dbReference type="GO" id="GO:0009055">
    <property type="term" value="F:electron transfer activity"/>
    <property type="evidence" value="ECO:0007669"/>
    <property type="project" value="InterPro"/>
</dbReference>
<evidence type="ECO:0000256" key="4">
    <source>
        <dbReference type="ARBA" id="ARBA00022643"/>
    </source>
</evidence>
<dbReference type="AlphaFoldDB" id="A0A5C5YVF0"/>
<keyword evidence="4 6" id="KW-0288">FMN</keyword>
<comment type="subcellular location">
    <subcellularLocation>
        <location evidence="6">Cell membrane</location>
        <topology evidence="6">Single-pass membrane protein</topology>
    </subcellularLocation>
</comment>
<comment type="subunit">
    <text evidence="6">The complex is composed of six subunits: RnfA, RnfB, RnfC, RnfD, RnfE and RnfG.</text>
</comment>
<dbReference type="Pfam" id="PF04205">
    <property type="entry name" value="FMN_bind"/>
    <property type="match status" value="1"/>
</dbReference>
<feature type="domain" description="FMN-binding" evidence="8">
    <location>
        <begin position="112"/>
        <end position="212"/>
    </location>
</feature>
<keyword evidence="5 6" id="KW-0249">Electron transport</keyword>
<dbReference type="SMART" id="SM00900">
    <property type="entry name" value="FMN_bind"/>
    <property type="match status" value="1"/>
</dbReference>
<dbReference type="InterPro" id="IPR010209">
    <property type="entry name" value="Ion_transpt_RnfG/RsxG"/>
</dbReference>
<dbReference type="HAMAP" id="MF_00479">
    <property type="entry name" value="RsxG_RnfG"/>
    <property type="match status" value="1"/>
</dbReference>
<keyword evidence="6 7" id="KW-1133">Transmembrane helix</keyword>